<dbReference type="EMBL" id="BAABVV010000033">
    <property type="protein sequence ID" value="GAA6114297.1"/>
    <property type="molecule type" value="Genomic_DNA"/>
</dbReference>
<gene>
    <name evidence="8" type="ORF">AP20H10_06600</name>
</gene>
<sequence>MITICRQFFKFGVVGLINTILTYLIYTLLYKATSPTDAMAIGYGITSVIGLTINRKWVFKSNHNWMLVAKYYLTYLFTWTLSIVVTDISSNYFHVLASIIPLITLFVTTPTNFILSKYWVFKTTHIKEASAHESTD</sequence>
<feature type="transmembrane region" description="Helical" evidence="6">
    <location>
        <begin position="7"/>
        <end position="26"/>
    </location>
</feature>
<evidence type="ECO:0000256" key="5">
    <source>
        <dbReference type="ARBA" id="ARBA00023136"/>
    </source>
</evidence>
<name>A0ABP9ZHM2_9LACO</name>
<dbReference type="Pfam" id="PF04138">
    <property type="entry name" value="GtrA_DPMS_TM"/>
    <property type="match status" value="1"/>
</dbReference>
<evidence type="ECO:0000256" key="2">
    <source>
        <dbReference type="ARBA" id="ARBA00009399"/>
    </source>
</evidence>
<evidence type="ECO:0000256" key="1">
    <source>
        <dbReference type="ARBA" id="ARBA00004141"/>
    </source>
</evidence>
<feature type="transmembrane region" description="Helical" evidence="6">
    <location>
        <begin position="67"/>
        <end position="86"/>
    </location>
</feature>
<comment type="similarity">
    <text evidence="2">Belongs to the GtrA family.</text>
</comment>
<organism evidence="8 9">
    <name type="scientific">Apilactobacillus apinorum</name>
    <dbReference type="NCBI Taxonomy" id="1218495"/>
    <lineage>
        <taxon>Bacteria</taxon>
        <taxon>Bacillati</taxon>
        <taxon>Bacillota</taxon>
        <taxon>Bacilli</taxon>
        <taxon>Lactobacillales</taxon>
        <taxon>Lactobacillaceae</taxon>
        <taxon>Apilactobacillus</taxon>
    </lineage>
</organism>
<comment type="subcellular location">
    <subcellularLocation>
        <location evidence="1">Membrane</location>
        <topology evidence="1">Multi-pass membrane protein</topology>
    </subcellularLocation>
</comment>
<keyword evidence="3 6" id="KW-0812">Transmembrane</keyword>
<evidence type="ECO:0000313" key="8">
    <source>
        <dbReference type="EMBL" id="GAA6114297.1"/>
    </source>
</evidence>
<dbReference type="InterPro" id="IPR051401">
    <property type="entry name" value="GtrA_CellWall_Glycosyl"/>
</dbReference>
<dbReference type="RefSeq" id="WP_353317769.1">
    <property type="nucleotide sequence ID" value="NZ_BAABVV010000033.1"/>
</dbReference>
<feature type="transmembrane region" description="Helical" evidence="6">
    <location>
        <begin position="38"/>
        <end position="55"/>
    </location>
</feature>
<keyword evidence="4 6" id="KW-1133">Transmembrane helix</keyword>
<dbReference type="PANTHER" id="PTHR38459:SF1">
    <property type="entry name" value="PROPHAGE BACTOPRENOL-LINKED GLUCOSE TRANSLOCASE HOMOLOG"/>
    <property type="match status" value="1"/>
</dbReference>
<dbReference type="PANTHER" id="PTHR38459">
    <property type="entry name" value="PROPHAGE BACTOPRENOL-LINKED GLUCOSE TRANSLOCASE HOMOLOG"/>
    <property type="match status" value="1"/>
</dbReference>
<evidence type="ECO:0000256" key="6">
    <source>
        <dbReference type="SAM" id="Phobius"/>
    </source>
</evidence>
<proteinExistence type="inferred from homology"/>
<evidence type="ECO:0000256" key="3">
    <source>
        <dbReference type="ARBA" id="ARBA00022692"/>
    </source>
</evidence>
<dbReference type="Proteomes" id="UP001438112">
    <property type="component" value="Unassembled WGS sequence"/>
</dbReference>
<feature type="domain" description="GtrA/DPMS transmembrane" evidence="7">
    <location>
        <begin position="10"/>
        <end position="121"/>
    </location>
</feature>
<dbReference type="InterPro" id="IPR007267">
    <property type="entry name" value="GtrA_DPMS_TM"/>
</dbReference>
<reference evidence="8 9" key="1">
    <citation type="submission" date="2024-03" db="EMBL/GenBank/DDBJ databases">
        <title>Inconsistent identification of Apilactobacillus kunkeei-related strains obtained by well-developed overall genome related indices.</title>
        <authorList>
            <person name="Maeno S."/>
            <person name="Endo A."/>
        </authorList>
    </citation>
    <scope>NUCLEOTIDE SEQUENCE [LARGE SCALE GENOMIC DNA]</scope>
    <source>
        <strain evidence="8 9">20H-10</strain>
    </source>
</reference>
<keyword evidence="9" id="KW-1185">Reference proteome</keyword>
<accession>A0ABP9ZHM2</accession>
<evidence type="ECO:0000256" key="4">
    <source>
        <dbReference type="ARBA" id="ARBA00022989"/>
    </source>
</evidence>
<feature type="transmembrane region" description="Helical" evidence="6">
    <location>
        <begin position="92"/>
        <end position="115"/>
    </location>
</feature>
<evidence type="ECO:0000259" key="7">
    <source>
        <dbReference type="Pfam" id="PF04138"/>
    </source>
</evidence>
<keyword evidence="5 6" id="KW-0472">Membrane</keyword>
<comment type="caution">
    <text evidence="8">The sequence shown here is derived from an EMBL/GenBank/DDBJ whole genome shotgun (WGS) entry which is preliminary data.</text>
</comment>
<evidence type="ECO:0000313" key="9">
    <source>
        <dbReference type="Proteomes" id="UP001438112"/>
    </source>
</evidence>
<protein>
    <submittedName>
        <fullName evidence="8">GtrA family protein</fullName>
    </submittedName>
</protein>